<accession>A0A8E2E172</accession>
<dbReference type="GO" id="GO:0005739">
    <property type="term" value="C:mitochondrion"/>
    <property type="evidence" value="ECO:0007669"/>
    <property type="project" value="TreeGrafter"/>
</dbReference>
<evidence type="ECO:0000256" key="2">
    <source>
        <dbReference type="ARBA" id="ARBA00023157"/>
    </source>
</evidence>
<dbReference type="PANTHER" id="PTHR28627:SF1">
    <property type="entry name" value="CYTOCHROME C OXIDASE ASSEMBLY FACTOR 5"/>
    <property type="match status" value="1"/>
</dbReference>
<dbReference type="EMBL" id="KV745314">
    <property type="protein sequence ID" value="OCK75462.1"/>
    <property type="molecule type" value="Genomic_DNA"/>
</dbReference>
<comment type="similarity">
    <text evidence="1">Belongs to the PET191 family.</text>
</comment>
<dbReference type="Pfam" id="PF10203">
    <property type="entry name" value="Pet191_N"/>
    <property type="match status" value="1"/>
</dbReference>
<proteinExistence type="inferred from homology"/>
<dbReference type="InterPro" id="IPR018793">
    <property type="entry name" value="Cyt_c_oxidase_assmbl_Pet191"/>
</dbReference>
<feature type="region of interest" description="Disordered" evidence="3">
    <location>
        <begin position="84"/>
        <end position="108"/>
    </location>
</feature>
<evidence type="ECO:0000256" key="3">
    <source>
        <dbReference type="SAM" id="MobiDB-lite"/>
    </source>
</evidence>
<reference evidence="4 5" key="1">
    <citation type="journal article" date="2016" name="Nat. Commun.">
        <title>Ectomycorrhizal ecology is imprinted in the genome of the dominant symbiotic fungus Cenococcum geophilum.</title>
        <authorList>
            <consortium name="DOE Joint Genome Institute"/>
            <person name="Peter M."/>
            <person name="Kohler A."/>
            <person name="Ohm R.A."/>
            <person name="Kuo A."/>
            <person name="Krutzmann J."/>
            <person name="Morin E."/>
            <person name="Arend M."/>
            <person name="Barry K.W."/>
            <person name="Binder M."/>
            <person name="Choi C."/>
            <person name="Clum A."/>
            <person name="Copeland A."/>
            <person name="Grisel N."/>
            <person name="Haridas S."/>
            <person name="Kipfer T."/>
            <person name="LaButti K."/>
            <person name="Lindquist E."/>
            <person name="Lipzen A."/>
            <person name="Maire R."/>
            <person name="Meier B."/>
            <person name="Mihaltcheva S."/>
            <person name="Molinier V."/>
            <person name="Murat C."/>
            <person name="Poggeler S."/>
            <person name="Quandt C.A."/>
            <person name="Sperisen C."/>
            <person name="Tritt A."/>
            <person name="Tisserant E."/>
            <person name="Crous P.W."/>
            <person name="Henrissat B."/>
            <person name="Nehls U."/>
            <person name="Egli S."/>
            <person name="Spatafora J.W."/>
            <person name="Grigoriev I.V."/>
            <person name="Martin F.M."/>
        </authorList>
    </citation>
    <scope>NUCLEOTIDE SEQUENCE [LARGE SCALE GENOMIC DNA]</scope>
    <source>
        <strain evidence="4 5">CBS 459.81</strain>
    </source>
</reference>
<feature type="compositionally biased region" description="Basic and acidic residues" evidence="3">
    <location>
        <begin position="98"/>
        <end position="108"/>
    </location>
</feature>
<evidence type="ECO:0000313" key="4">
    <source>
        <dbReference type="EMBL" id="OCK75462.1"/>
    </source>
</evidence>
<gene>
    <name evidence="4" type="ORF">K432DRAFT_386192</name>
</gene>
<evidence type="ECO:0000313" key="5">
    <source>
        <dbReference type="Proteomes" id="UP000250266"/>
    </source>
</evidence>
<evidence type="ECO:0000256" key="1">
    <source>
        <dbReference type="ARBA" id="ARBA00007785"/>
    </source>
</evidence>
<dbReference type="GO" id="GO:0033617">
    <property type="term" value="P:mitochondrial respiratory chain complex IV assembly"/>
    <property type="evidence" value="ECO:0007669"/>
    <property type="project" value="TreeGrafter"/>
</dbReference>
<dbReference type="OrthoDB" id="282149at2759"/>
<keyword evidence="5" id="KW-1185">Reference proteome</keyword>
<protein>
    <recommendedName>
        <fullName evidence="6">Cytochrome c oxidase assembly protein</fullName>
    </recommendedName>
</protein>
<name>A0A8E2E172_9PEZI</name>
<keyword evidence="2" id="KW-1015">Disulfide bond</keyword>
<organism evidence="4 5">
    <name type="scientific">Lepidopterella palustris CBS 459.81</name>
    <dbReference type="NCBI Taxonomy" id="1314670"/>
    <lineage>
        <taxon>Eukaryota</taxon>
        <taxon>Fungi</taxon>
        <taxon>Dikarya</taxon>
        <taxon>Ascomycota</taxon>
        <taxon>Pezizomycotina</taxon>
        <taxon>Dothideomycetes</taxon>
        <taxon>Pleosporomycetidae</taxon>
        <taxon>Mytilinidiales</taxon>
        <taxon>Argynnaceae</taxon>
        <taxon>Lepidopterella</taxon>
    </lineage>
</organism>
<dbReference type="PANTHER" id="PTHR28627">
    <property type="entry name" value="CYTOCHROME C OXIDASE ASSEMBLY FACTOR 5"/>
    <property type="match status" value="1"/>
</dbReference>
<evidence type="ECO:0008006" key="6">
    <source>
        <dbReference type="Google" id="ProtNLM"/>
    </source>
</evidence>
<sequence length="108" mass="11567">MLSRHTPSDCLRPPLQETLPTKCQQLQRGYADCKRGLIDMRKRFRGNRPIGVSTELEGSGEGGATVNGGDAYMLYAGKANLGVRVTDGNEGVPGEYGVPDRGDGGEKN</sequence>
<dbReference type="Proteomes" id="UP000250266">
    <property type="component" value="Unassembled WGS sequence"/>
</dbReference>
<dbReference type="AlphaFoldDB" id="A0A8E2E172"/>